<evidence type="ECO:0000313" key="6">
    <source>
        <dbReference type="Proteomes" id="UP001442841"/>
    </source>
</evidence>
<dbReference type="PANTHER" id="PTHR42723">
    <property type="entry name" value="CHLOROPHYLL SYNTHASE"/>
    <property type="match status" value="1"/>
</dbReference>
<dbReference type="Proteomes" id="UP001442841">
    <property type="component" value="Chromosome"/>
</dbReference>
<name>A0ABZ3FSR5_9ACTN</name>
<sequence>MKTADVLELLRAPAAFSAVGDPLAGAYAAGPVGTRQLLLPVASVLIYAGGMGLNDWSDRELDAEERPERPIPSGRVTPEQALTISAGLLGGGVLWAALVGGRSGALRATLLAGTVVAYDTVAKDTSFGSWVMAACRSLNVLLGASSLPAALAPALTIGAHTVAVTELSRREVTGADRSLPEGVRIAVAGVSGAAVLGGRNHPRPLRTVLGRVAAAASTYRYLDKAIPPLSRAIERPGADRIRDAVRANLGALIPLQAALIARTGNLVPAAAVASLELAQRQVIRRLRGDTT</sequence>
<dbReference type="RefSeq" id="WP_425309595.1">
    <property type="nucleotide sequence ID" value="NZ_CP154795.1"/>
</dbReference>
<accession>A0ABZ3FSR5</accession>
<dbReference type="InterPro" id="IPR000537">
    <property type="entry name" value="UbiA_prenyltransferase"/>
</dbReference>
<dbReference type="PANTHER" id="PTHR42723:SF1">
    <property type="entry name" value="CHLOROPHYLL SYNTHASE, CHLOROPLASTIC"/>
    <property type="match status" value="1"/>
</dbReference>
<evidence type="ECO:0000313" key="5">
    <source>
        <dbReference type="EMBL" id="XAN08139.1"/>
    </source>
</evidence>
<evidence type="ECO:0000256" key="3">
    <source>
        <dbReference type="ARBA" id="ARBA00022989"/>
    </source>
</evidence>
<dbReference type="Gene3D" id="1.10.357.140">
    <property type="entry name" value="UbiA prenyltransferase"/>
    <property type="match status" value="1"/>
</dbReference>
<keyword evidence="5" id="KW-0808">Transferase</keyword>
<dbReference type="GO" id="GO:0016740">
    <property type="term" value="F:transferase activity"/>
    <property type="evidence" value="ECO:0007669"/>
    <property type="project" value="UniProtKB-KW"/>
</dbReference>
<keyword evidence="4" id="KW-0472">Membrane</keyword>
<dbReference type="InterPro" id="IPR044878">
    <property type="entry name" value="UbiA_sf"/>
</dbReference>
<keyword evidence="2" id="KW-0812">Transmembrane</keyword>
<evidence type="ECO:0000256" key="2">
    <source>
        <dbReference type="ARBA" id="ARBA00022692"/>
    </source>
</evidence>
<dbReference type="Pfam" id="PF01040">
    <property type="entry name" value="UbiA"/>
    <property type="match status" value="1"/>
</dbReference>
<dbReference type="EMBL" id="CP154795">
    <property type="protein sequence ID" value="XAN08139.1"/>
    <property type="molecule type" value="Genomic_DNA"/>
</dbReference>
<reference evidence="5 6" key="1">
    <citation type="submission" date="2024-04" db="EMBL/GenBank/DDBJ databases">
        <title>Isolation of an actinomycete strain from pig manure.</title>
        <authorList>
            <person name="Gong T."/>
            <person name="Yu Z."/>
            <person name="An M."/>
            <person name="Wei C."/>
            <person name="Yang W."/>
            <person name="Liu L."/>
        </authorList>
    </citation>
    <scope>NUCLEOTIDE SEQUENCE [LARGE SCALE GENOMIC DNA]</scope>
    <source>
        <strain evidence="5 6">ZF39</strain>
    </source>
</reference>
<proteinExistence type="predicted"/>
<keyword evidence="6" id="KW-1185">Reference proteome</keyword>
<dbReference type="NCBIfam" id="NF045897">
    <property type="entry name" value="SCO3242_trans"/>
    <property type="match status" value="1"/>
</dbReference>
<evidence type="ECO:0000256" key="1">
    <source>
        <dbReference type="ARBA" id="ARBA00004141"/>
    </source>
</evidence>
<comment type="subcellular location">
    <subcellularLocation>
        <location evidence="1">Membrane</location>
        <topology evidence="1">Multi-pass membrane protein</topology>
    </subcellularLocation>
</comment>
<evidence type="ECO:0000256" key="4">
    <source>
        <dbReference type="ARBA" id="ARBA00023136"/>
    </source>
</evidence>
<protein>
    <submittedName>
        <fullName evidence="5">SCO3242 family prenyltransferase</fullName>
        <ecNumber evidence="5">2.5.1.-</ecNumber>
    </submittedName>
</protein>
<keyword evidence="3" id="KW-1133">Transmembrane helix</keyword>
<organism evidence="5 6">
    <name type="scientific">Ammonicoccus fulvus</name>
    <dbReference type="NCBI Taxonomy" id="3138240"/>
    <lineage>
        <taxon>Bacteria</taxon>
        <taxon>Bacillati</taxon>
        <taxon>Actinomycetota</taxon>
        <taxon>Actinomycetes</taxon>
        <taxon>Propionibacteriales</taxon>
        <taxon>Propionibacteriaceae</taxon>
        <taxon>Ammonicoccus</taxon>
    </lineage>
</organism>
<dbReference type="CDD" id="cd13964">
    <property type="entry name" value="PT_UbiA_1"/>
    <property type="match status" value="1"/>
</dbReference>
<gene>
    <name evidence="5" type="ORF">AADG42_12780</name>
</gene>
<dbReference type="EC" id="2.5.1.-" evidence="5"/>
<dbReference type="InterPro" id="IPR050475">
    <property type="entry name" value="Prenyltransferase_related"/>
</dbReference>